<accession>A0A9D1ZN43</accession>
<proteinExistence type="inferred from homology"/>
<dbReference type="PANTHER" id="PTHR42933">
    <property type="entry name" value="SLR6095 PROTEIN"/>
    <property type="match status" value="1"/>
</dbReference>
<comment type="caution">
    <text evidence="12">The sequence shown here is derived from an EMBL/GenBank/DDBJ whole genome shotgun (WGS) entry which is preliminary data.</text>
</comment>
<organism evidence="12 13">
    <name type="scientific">Candidatus Bacteroides pullicola</name>
    <dbReference type="NCBI Taxonomy" id="2838475"/>
    <lineage>
        <taxon>Bacteria</taxon>
        <taxon>Pseudomonadati</taxon>
        <taxon>Bacteroidota</taxon>
        <taxon>Bacteroidia</taxon>
        <taxon>Bacteroidales</taxon>
        <taxon>Bacteroidaceae</taxon>
        <taxon>Bacteroides</taxon>
    </lineage>
</organism>
<dbReference type="InterPro" id="IPR000055">
    <property type="entry name" value="Restrct_endonuc_typeI_TRD"/>
</dbReference>
<feature type="domain" description="DNA methylase adenine-specific" evidence="11">
    <location>
        <begin position="411"/>
        <end position="659"/>
    </location>
</feature>
<protein>
    <recommendedName>
        <fullName evidence="3">site-specific DNA-methyltransferase (adenine-specific)</fullName>
        <ecNumber evidence="3">2.1.1.72</ecNumber>
    </recommendedName>
</protein>
<dbReference type="Gene3D" id="3.40.50.150">
    <property type="entry name" value="Vaccinia Virus protein VP39"/>
    <property type="match status" value="1"/>
</dbReference>
<keyword evidence="7" id="KW-0680">Restriction system</keyword>
<dbReference type="PRINTS" id="PR00507">
    <property type="entry name" value="N12N6MTFRASE"/>
</dbReference>
<evidence type="ECO:0000256" key="9">
    <source>
        <dbReference type="ARBA" id="ARBA00047942"/>
    </source>
</evidence>
<evidence type="ECO:0000313" key="13">
    <source>
        <dbReference type="Proteomes" id="UP000886851"/>
    </source>
</evidence>
<dbReference type="Pfam" id="PF01420">
    <property type="entry name" value="Methylase_S"/>
    <property type="match status" value="2"/>
</dbReference>
<sequence>MIIQDNFRNLLQAIGFEMEDNSVSTIYSKTFDKTGTTLSVDFTNKRLIYPNEIEAERETTKNFHQPENFVVFECVASLLERGYYPEQIILEKGMPGGHGDTGGFCDIIVRDNNGDEYLLIECKTTEQSESDEFNKAWKLMLQNGGQLFNYYNSYRKAQYICLYTSDLVDGACKRTYHVISMLDNKDYLLSNKNLTSFEEVTRRGGNRDEYYQVWKNTYQLDYNTKGIFEEEIAPFHIGKKKFTIDDLQIVDATAIQRKYNQFATIMRQYNVSGRENAFDKLVNLFLVKIVDETRHGKELQFMWKGAAYDDYYNFQDRLQKMYQIGMKDYLNEDVTYIDNATIEETFKIQKNDPDAIKEKILEYFRQLKFFSNNDFAFLDVHNEQLFNQNAVILKEVVRMLQDIRLKTEEQNQFLGDLFEGFLDQGVKQSEGQFFTPTPIVRFLVSSLPLESIIRDSTSIPKVIDYACGAGHFLNEYAQQIRPFVEQYKGDEVTEYYKEIFGIEKEYRLSKVAKVSSFMYGQEGINIIYADALSDKTGVKDGAFSVLIANPPYSVKGFLETLSLEEREKYELTAEVSDIIKNNSIETFFIERAKQLLSPGGVAAIILPSSVLSNGSIYIKCREILLKYFDIISIVEMGSGTFGKTGTNTVTLFLRRKRENPALAVHYKYRVDAWFMGNTAHDERYADLDLLERYCERIGVSVEDYKTLFSSAPNDALLGIDLFKDYVDKFKNDSRAKKIKTKRITSKYTEEMRKVELRSYIISSIKAIEKEKLYFFLLAMSNPQPVVIVKSPSKTGEIKKFLGYEWSSSKGNEGIKYIGVSDVDEDNELERNKGIAQIQTPLFDPANLHNEDKINMIIRHNFLGEELNIGGDCEEYVSINNLVDLINFSRVEFDKVIKTSINKKIEVQSKYELLKLKDIAFIQKGQSITSAECKEGNIKVVAGGINFAGYHNEANREVNVITISASGANAGFVNLWKEPIFASDCTTVIGKSDIETFFIYNFLKSIQRQIFYLQKGSAQPHVYPKDIEQIPIPKVPKDLIDKIVKECSQVDEEYDTAISQINILKQKIDDIILPVFNQYEHKRLETLCSSFEYGTSSKSSPTGKVSVVRMGNIQNGKTVWDDVVYSNDPDDIARYMLHENDVLFNRTNSPVHVGKSAIYTGDRPAIFAGYLIRVNYKKDMLNPKYLTYILNSKPIREHGFSVMSKSINQANISAGLLKQYEIPVPSLEQQDAIVAQIEGYEMEMDKAQVVIDNYIERKNEILNRYLK</sequence>
<dbReference type="GO" id="GO:0009007">
    <property type="term" value="F:site-specific DNA-methyltransferase (adenine-specific) activity"/>
    <property type="evidence" value="ECO:0007669"/>
    <property type="project" value="UniProtKB-EC"/>
</dbReference>
<feature type="domain" description="Type I restriction modification DNA specificity" evidence="10">
    <location>
        <begin position="908"/>
        <end position="1051"/>
    </location>
</feature>
<evidence type="ECO:0000256" key="3">
    <source>
        <dbReference type="ARBA" id="ARBA00011900"/>
    </source>
</evidence>
<evidence type="ECO:0000256" key="7">
    <source>
        <dbReference type="ARBA" id="ARBA00022747"/>
    </source>
</evidence>
<reference evidence="12" key="2">
    <citation type="submission" date="2021-04" db="EMBL/GenBank/DDBJ databases">
        <authorList>
            <person name="Gilroy R."/>
        </authorList>
    </citation>
    <scope>NUCLEOTIDE SEQUENCE</scope>
    <source>
        <strain evidence="12">Gambia2-208</strain>
    </source>
</reference>
<dbReference type="CDD" id="cd02440">
    <property type="entry name" value="AdoMet_MTases"/>
    <property type="match status" value="1"/>
</dbReference>
<evidence type="ECO:0000256" key="8">
    <source>
        <dbReference type="ARBA" id="ARBA00023125"/>
    </source>
</evidence>
<evidence type="ECO:0000256" key="4">
    <source>
        <dbReference type="ARBA" id="ARBA00022603"/>
    </source>
</evidence>
<evidence type="ECO:0000256" key="2">
    <source>
        <dbReference type="ARBA" id="ARBA00010923"/>
    </source>
</evidence>
<dbReference type="EC" id="2.1.1.72" evidence="3"/>
<gene>
    <name evidence="12" type="ORF">H9824_10735</name>
</gene>
<dbReference type="Pfam" id="PF02384">
    <property type="entry name" value="N6_Mtase"/>
    <property type="match status" value="1"/>
</dbReference>
<dbReference type="EMBL" id="DXCV01000070">
    <property type="protein sequence ID" value="HIY89162.1"/>
    <property type="molecule type" value="Genomic_DNA"/>
</dbReference>
<dbReference type="GO" id="GO:0008170">
    <property type="term" value="F:N-methyltransferase activity"/>
    <property type="evidence" value="ECO:0007669"/>
    <property type="project" value="InterPro"/>
</dbReference>
<comment type="similarity">
    <text evidence="1">Belongs to the N(4)/N(6)-methyltransferase family.</text>
</comment>
<dbReference type="SUPFAM" id="SSF53335">
    <property type="entry name" value="S-adenosyl-L-methionine-dependent methyltransferases"/>
    <property type="match status" value="1"/>
</dbReference>
<dbReference type="GO" id="GO:0009307">
    <property type="term" value="P:DNA restriction-modification system"/>
    <property type="evidence" value="ECO:0007669"/>
    <property type="project" value="UniProtKB-KW"/>
</dbReference>
<keyword evidence="8" id="KW-0238">DNA-binding</keyword>
<dbReference type="InterPro" id="IPR044946">
    <property type="entry name" value="Restrct_endonuc_typeI_TRD_sf"/>
</dbReference>
<dbReference type="InterPro" id="IPR003356">
    <property type="entry name" value="DNA_methylase_A-5"/>
</dbReference>
<dbReference type="GO" id="GO:0003677">
    <property type="term" value="F:DNA binding"/>
    <property type="evidence" value="ECO:0007669"/>
    <property type="project" value="UniProtKB-KW"/>
</dbReference>
<dbReference type="Proteomes" id="UP000886851">
    <property type="component" value="Unassembled WGS sequence"/>
</dbReference>
<keyword evidence="5" id="KW-0808">Transferase</keyword>
<dbReference type="AlphaFoldDB" id="A0A9D1ZN43"/>
<dbReference type="GO" id="GO:0032259">
    <property type="term" value="P:methylation"/>
    <property type="evidence" value="ECO:0007669"/>
    <property type="project" value="UniProtKB-KW"/>
</dbReference>
<keyword evidence="4 12" id="KW-0489">Methyltransferase</keyword>
<dbReference type="CDD" id="cd17524">
    <property type="entry name" value="RMtype1_S_EcoUTORF5051P-TRD2-CR2_like"/>
    <property type="match status" value="1"/>
</dbReference>
<dbReference type="SUPFAM" id="SSF116734">
    <property type="entry name" value="DNA methylase specificity domain"/>
    <property type="match status" value="2"/>
</dbReference>
<evidence type="ECO:0000256" key="6">
    <source>
        <dbReference type="ARBA" id="ARBA00022691"/>
    </source>
</evidence>
<keyword evidence="6" id="KW-0949">S-adenosyl-L-methionine</keyword>
<reference evidence="12" key="1">
    <citation type="journal article" date="2021" name="PeerJ">
        <title>Extensive microbial diversity within the chicken gut microbiome revealed by metagenomics and culture.</title>
        <authorList>
            <person name="Gilroy R."/>
            <person name="Ravi A."/>
            <person name="Getino M."/>
            <person name="Pursley I."/>
            <person name="Horton D.L."/>
            <person name="Alikhan N.F."/>
            <person name="Baker D."/>
            <person name="Gharbi K."/>
            <person name="Hall N."/>
            <person name="Watson M."/>
            <person name="Adriaenssens E.M."/>
            <person name="Foster-Nyarko E."/>
            <person name="Jarju S."/>
            <person name="Secka A."/>
            <person name="Antonio M."/>
            <person name="Oren A."/>
            <person name="Chaudhuri R.R."/>
            <person name="La Ragione R."/>
            <person name="Hildebrand F."/>
            <person name="Pallen M.J."/>
        </authorList>
    </citation>
    <scope>NUCLEOTIDE SEQUENCE</scope>
    <source>
        <strain evidence="12">Gambia2-208</strain>
    </source>
</reference>
<dbReference type="Gene3D" id="1.10.287.1120">
    <property type="entry name" value="Bipartite methylase S protein"/>
    <property type="match status" value="1"/>
</dbReference>
<feature type="domain" description="Type I restriction modification DNA specificity" evidence="10">
    <location>
        <begin position="1095"/>
        <end position="1237"/>
    </location>
</feature>
<name>A0A9D1ZN43_9BACE</name>
<dbReference type="Gene3D" id="3.90.220.20">
    <property type="entry name" value="DNA methylase specificity domains"/>
    <property type="match status" value="2"/>
</dbReference>
<evidence type="ECO:0000259" key="10">
    <source>
        <dbReference type="Pfam" id="PF01420"/>
    </source>
</evidence>
<evidence type="ECO:0000259" key="11">
    <source>
        <dbReference type="Pfam" id="PF02384"/>
    </source>
</evidence>
<dbReference type="PROSITE" id="PS00092">
    <property type="entry name" value="N6_MTASE"/>
    <property type="match status" value="1"/>
</dbReference>
<evidence type="ECO:0000256" key="1">
    <source>
        <dbReference type="ARBA" id="ARBA00006594"/>
    </source>
</evidence>
<dbReference type="CDD" id="cd17291">
    <property type="entry name" value="RMtype1_S_MgeORF438P-TRD-CR_like"/>
    <property type="match status" value="1"/>
</dbReference>
<dbReference type="InterPro" id="IPR002052">
    <property type="entry name" value="DNA_methylase_N6_adenine_CS"/>
</dbReference>
<evidence type="ECO:0000256" key="5">
    <source>
        <dbReference type="ARBA" id="ARBA00022679"/>
    </source>
</evidence>
<dbReference type="InterPro" id="IPR051537">
    <property type="entry name" value="DNA_Adenine_Mtase"/>
</dbReference>
<comment type="similarity">
    <text evidence="2">Belongs to the type-I restriction system S methylase family.</text>
</comment>
<dbReference type="InterPro" id="IPR029063">
    <property type="entry name" value="SAM-dependent_MTases_sf"/>
</dbReference>
<comment type="catalytic activity">
    <reaction evidence="9">
        <text>a 2'-deoxyadenosine in DNA + S-adenosyl-L-methionine = an N(6)-methyl-2'-deoxyadenosine in DNA + S-adenosyl-L-homocysteine + H(+)</text>
        <dbReference type="Rhea" id="RHEA:15197"/>
        <dbReference type="Rhea" id="RHEA-COMP:12418"/>
        <dbReference type="Rhea" id="RHEA-COMP:12419"/>
        <dbReference type="ChEBI" id="CHEBI:15378"/>
        <dbReference type="ChEBI" id="CHEBI:57856"/>
        <dbReference type="ChEBI" id="CHEBI:59789"/>
        <dbReference type="ChEBI" id="CHEBI:90615"/>
        <dbReference type="ChEBI" id="CHEBI:90616"/>
        <dbReference type="EC" id="2.1.1.72"/>
    </reaction>
</comment>
<evidence type="ECO:0000313" key="12">
    <source>
        <dbReference type="EMBL" id="HIY89162.1"/>
    </source>
</evidence>
<dbReference type="PANTHER" id="PTHR42933:SF3">
    <property type="entry name" value="TYPE I RESTRICTION ENZYME MJAVIII METHYLASE SUBUNIT"/>
    <property type="match status" value="1"/>
</dbReference>